<accession>F2F214</accession>
<dbReference type="EMBL" id="AP012157">
    <property type="protein sequence ID" value="BAK14487.1"/>
    <property type="molecule type" value="Genomic_DNA"/>
</dbReference>
<evidence type="ECO:0000256" key="1">
    <source>
        <dbReference type="ARBA" id="ARBA00004726"/>
    </source>
</evidence>
<proteinExistence type="inferred from homology"/>
<gene>
    <name evidence="13" type="ordered locus">SSIL_0064</name>
</gene>
<protein>
    <recommendedName>
        <fullName evidence="3">FAD synthase</fullName>
        <ecNumber evidence="3">2.7.7.2</ecNumber>
    </recommendedName>
</protein>
<reference evidence="14" key="1">
    <citation type="submission" date="2011-04" db="EMBL/GenBank/DDBJ databases">
        <title>Genome sequence of Solibacillus silvestris StLB046.</title>
        <authorList>
            <person name="Morohoshi T."/>
            <person name="Someya N."/>
            <person name="Ikeda T."/>
        </authorList>
    </citation>
    <scope>NUCLEOTIDE SEQUENCE [LARGE SCALE GENOMIC DNA]</scope>
    <source>
        <strain evidence="14">StLB046</strain>
    </source>
</reference>
<keyword evidence="9" id="KW-0274">FAD</keyword>
<evidence type="ECO:0000256" key="10">
    <source>
        <dbReference type="ARBA" id="ARBA00022840"/>
    </source>
</evidence>
<dbReference type="PANTHER" id="PTHR22749">
    <property type="entry name" value="RIBOFLAVIN KINASE/FMN ADENYLYLTRANSFERASE"/>
    <property type="match status" value="1"/>
</dbReference>
<dbReference type="PATRIC" id="fig|1002809.3.peg.63"/>
<dbReference type="GO" id="GO:0005524">
    <property type="term" value="F:ATP binding"/>
    <property type="evidence" value="ECO:0007669"/>
    <property type="project" value="UniProtKB-KW"/>
</dbReference>
<dbReference type="CDD" id="cd02064">
    <property type="entry name" value="FAD_synthetase_N"/>
    <property type="match status" value="1"/>
</dbReference>
<feature type="domain" description="FAD synthetase" evidence="12">
    <location>
        <begin position="15"/>
        <end position="169"/>
    </location>
</feature>
<dbReference type="Pfam" id="PF06574">
    <property type="entry name" value="FAD_syn"/>
    <property type="match status" value="1"/>
</dbReference>
<evidence type="ECO:0000256" key="4">
    <source>
        <dbReference type="ARBA" id="ARBA00022630"/>
    </source>
</evidence>
<dbReference type="HOGENOM" id="CLU_048437_0_2_9"/>
<evidence type="ECO:0000313" key="13">
    <source>
        <dbReference type="EMBL" id="BAK14487.1"/>
    </source>
</evidence>
<reference evidence="13 14" key="2">
    <citation type="journal article" date="2012" name="J. Biosci. Bioeng.">
        <title>Complete genome sequence and characterization of the N-acylhomoserine lactone-degrading gene of the potato leaf-associated Solibacillus silvestris.</title>
        <authorList>
            <person name="Morohoshi T."/>
            <person name="Tominaga Y."/>
            <person name="Someya N."/>
            <person name="Ikeda T."/>
        </authorList>
    </citation>
    <scope>NUCLEOTIDE SEQUENCE [LARGE SCALE GENOMIC DNA]</scope>
    <source>
        <strain evidence="13 14">StLB046</strain>
    </source>
</reference>
<evidence type="ECO:0000256" key="3">
    <source>
        <dbReference type="ARBA" id="ARBA00012393"/>
    </source>
</evidence>
<dbReference type="GO" id="GO:0009398">
    <property type="term" value="P:FMN biosynthetic process"/>
    <property type="evidence" value="ECO:0007669"/>
    <property type="project" value="TreeGrafter"/>
</dbReference>
<organism evidence="13 14">
    <name type="scientific">Solibacillus silvestris (strain StLB046)</name>
    <name type="common">Bacillus silvestris</name>
    <dbReference type="NCBI Taxonomy" id="1002809"/>
    <lineage>
        <taxon>Bacteria</taxon>
        <taxon>Bacillati</taxon>
        <taxon>Bacillota</taxon>
        <taxon>Bacilli</taxon>
        <taxon>Bacillales</taxon>
        <taxon>Caryophanaceae</taxon>
        <taxon>Solibacillus</taxon>
    </lineage>
</organism>
<keyword evidence="6" id="KW-0808">Transferase</keyword>
<comment type="similarity">
    <text evidence="2">Belongs to the RibF family.</text>
</comment>
<keyword evidence="5" id="KW-0288">FMN</keyword>
<evidence type="ECO:0000256" key="5">
    <source>
        <dbReference type="ARBA" id="ARBA00022643"/>
    </source>
</evidence>
<dbReference type="eggNOG" id="COG0196">
    <property type="taxonomic scope" value="Bacteria"/>
</dbReference>
<dbReference type="KEGG" id="siv:SSIL_0064"/>
<dbReference type="Proteomes" id="UP000006691">
    <property type="component" value="Chromosome"/>
</dbReference>
<dbReference type="EC" id="2.7.7.2" evidence="3"/>
<evidence type="ECO:0000256" key="8">
    <source>
        <dbReference type="ARBA" id="ARBA00022741"/>
    </source>
</evidence>
<evidence type="ECO:0000256" key="7">
    <source>
        <dbReference type="ARBA" id="ARBA00022695"/>
    </source>
</evidence>
<evidence type="ECO:0000256" key="11">
    <source>
        <dbReference type="ARBA" id="ARBA00049494"/>
    </source>
</evidence>
<evidence type="ECO:0000256" key="2">
    <source>
        <dbReference type="ARBA" id="ARBA00010214"/>
    </source>
</evidence>
<evidence type="ECO:0000256" key="9">
    <source>
        <dbReference type="ARBA" id="ARBA00022827"/>
    </source>
</evidence>
<dbReference type="NCBIfam" id="TIGR00125">
    <property type="entry name" value="cyt_tran_rel"/>
    <property type="match status" value="1"/>
</dbReference>
<dbReference type="RefSeq" id="WP_014822315.1">
    <property type="nucleotide sequence ID" value="NC_018065.1"/>
</dbReference>
<dbReference type="Gene3D" id="3.40.50.620">
    <property type="entry name" value="HUPs"/>
    <property type="match status" value="1"/>
</dbReference>
<dbReference type="InterPro" id="IPR014729">
    <property type="entry name" value="Rossmann-like_a/b/a_fold"/>
</dbReference>
<evidence type="ECO:0000256" key="6">
    <source>
        <dbReference type="ARBA" id="ARBA00022679"/>
    </source>
</evidence>
<dbReference type="STRING" id="1002809.SSIL_0064"/>
<dbReference type="UniPathway" id="UPA00277">
    <property type="reaction ID" value="UER00407"/>
</dbReference>
<keyword evidence="10" id="KW-0067">ATP-binding</keyword>
<dbReference type="SUPFAM" id="SSF52374">
    <property type="entry name" value="Nucleotidylyl transferase"/>
    <property type="match status" value="1"/>
</dbReference>
<dbReference type="FunFam" id="3.40.50.620:FF:000021">
    <property type="entry name" value="Riboflavin biosynthesis protein"/>
    <property type="match status" value="1"/>
</dbReference>
<dbReference type="AlphaFoldDB" id="F2F214"/>
<dbReference type="PANTHER" id="PTHR22749:SF6">
    <property type="entry name" value="RIBOFLAVIN KINASE"/>
    <property type="match status" value="1"/>
</dbReference>
<name>F2F214_SOLSS</name>
<evidence type="ECO:0000313" key="14">
    <source>
        <dbReference type="Proteomes" id="UP000006691"/>
    </source>
</evidence>
<keyword evidence="8" id="KW-0547">Nucleotide-binding</keyword>
<dbReference type="GO" id="GO:0006747">
    <property type="term" value="P:FAD biosynthetic process"/>
    <property type="evidence" value="ECO:0007669"/>
    <property type="project" value="UniProtKB-UniPathway"/>
</dbReference>
<comment type="pathway">
    <text evidence="1">Cofactor biosynthesis; FAD biosynthesis; FAD from FMN: step 1/1.</text>
</comment>
<dbReference type="GO" id="GO:0008531">
    <property type="term" value="F:riboflavin kinase activity"/>
    <property type="evidence" value="ECO:0007669"/>
    <property type="project" value="TreeGrafter"/>
</dbReference>
<keyword evidence="14" id="KW-1185">Reference proteome</keyword>
<comment type="catalytic activity">
    <reaction evidence="11">
        <text>FMN + ATP + H(+) = FAD + diphosphate</text>
        <dbReference type="Rhea" id="RHEA:17237"/>
        <dbReference type="ChEBI" id="CHEBI:15378"/>
        <dbReference type="ChEBI" id="CHEBI:30616"/>
        <dbReference type="ChEBI" id="CHEBI:33019"/>
        <dbReference type="ChEBI" id="CHEBI:57692"/>
        <dbReference type="ChEBI" id="CHEBI:58210"/>
        <dbReference type="EC" id="2.7.7.2"/>
    </reaction>
</comment>
<sequence>MKTHFINSQNLHLIQKQATSCVMALGYFDGIHLGHQQVIKTAREEANKRGLPLAVMSFRPHPINVLSKGQSIVPHLTTPCEKEKRLKQLGVDLFYLVDFTLAFAALTSSQFVEDYLMKLGVVHAVAGFDFSYGVKGVAKLSQIVADSNGEITVTKVECIDYDGEKISSSAIRQRLLAAAVHEIPHFLGDHFNSKVHWDGNKFQQIEKTMLPSAGIYKVILELPNKQLRTFISIDAAGQIQRMERQRRLPKGIFSIHWLQQVEKAVPSKAI</sequence>
<keyword evidence="4" id="KW-0285">Flavoprotein</keyword>
<evidence type="ECO:0000259" key="12">
    <source>
        <dbReference type="Pfam" id="PF06574"/>
    </source>
</evidence>
<dbReference type="InterPro" id="IPR004821">
    <property type="entry name" value="Cyt_trans-like"/>
</dbReference>
<dbReference type="GO" id="GO:0009231">
    <property type="term" value="P:riboflavin biosynthetic process"/>
    <property type="evidence" value="ECO:0007669"/>
    <property type="project" value="InterPro"/>
</dbReference>
<dbReference type="InterPro" id="IPR015864">
    <property type="entry name" value="FAD_synthase"/>
</dbReference>
<dbReference type="GO" id="GO:0003919">
    <property type="term" value="F:FMN adenylyltransferase activity"/>
    <property type="evidence" value="ECO:0007669"/>
    <property type="project" value="UniProtKB-EC"/>
</dbReference>
<keyword evidence="7" id="KW-0548">Nucleotidyltransferase</keyword>
<dbReference type="InterPro" id="IPR023468">
    <property type="entry name" value="Riboflavin_kinase"/>
</dbReference>